<evidence type="ECO:0000313" key="1">
    <source>
        <dbReference type="EMBL" id="KAL5110242.1"/>
    </source>
</evidence>
<organism evidence="1 2">
    <name type="scientific">Taenia crassiceps</name>
    <dbReference type="NCBI Taxonomy" id="6207"/>
    <lineage>
        <taxon>Eukaryota</taxon>
        <taxon>Metazoa</taxon>
        <taxon>Spiralia</taxon>
        <taxon>Lophotrochozoa</taxon>
        <taxon>Platyhelminthes</taxon>
        <taxon>Cestoda</taxon>
        <taxon>Eucestoda</taxon>
        <taxon>Cyclophyllidea</taxon>
        <taxon>Taeniidae</taxon>
        <taxon>Taenia</taxon>
    </lineage>
</organism>
<name>A0ABR4QL03_9CEST</name>
<keyword evidence="2" id="KW-1185">Reference proteome</keyword>
<comment type="caution">
    <text evidence="1">The sequence shown here is derived from an EMBL/GenBank/DDBJ whole genome shotgun (WGS) entry which is preliminary data.</text>
</comment>
<gene>
    <name evidence="1" type="ORF">TcWFU_004405</name>
</gene>
<dbReference type="Proteomes" id="UP001651158">
    <property type="component" value="Unassembled WGS sequence"/>
</dbReference>
<proteinExistence type="predicted"/>
<dbReference type="EMBL" id="JAKROA010000002">
    <property type="protein sequence ID" value="KAL5110242.1"/>
    <property type="molecule type" value="Genomic_DNA"/>
</dbReference>
<evidence type="ECO:0000313" key="2">
    <source>
        <dbReference type="Proteomes" id="UP001651158"/>
    </source>
</evidence>
<accession>A0ABR4QL03</accession>
<sequence>MFLYCPAPAANANSSVPGVEGVVPLFRKAAVARGIVKGDCVWTFMDSNPTAVFLACPDDVHLCRCSGVNLPFVGDGAALI</sequence>
<reference evidence="1 2" key="1">
    <citation type="journal article" date="2022" name="Front. Cell. Infect. Microbiol.">
        <title>The Genomes of Two Strains of Taenia crassiceps the Animal Model for the Study of Human Cysticercosis.</title>
        <authorList>
            <person name="Bobes R.J."/>
            <person name="Estrada K."/>
            <person name="Rios-Valencia D.G."/>
            <person name="Calderon-Gallegos A."/>
            <person name="de la Torre P."/>
            <person name="Carrero J.C."/>
            <person name="Sanchez-Flores A."/>
            <person name="Laclette J.P."/>
        </authorList>
    </citation>
    <scope>NUCLEOTIDE SEQUENCE [LARGE SCALE GENOMIC DNA]</scope>
    <source>
        <strain evidence="1">WFUcys</strain>
    </source>
</reference>
<protein>
    <submittedName>
        <fullName evidence="1">Uncharacterized protein</fullName>
    </submittedName>
</protein>